<feature type="transmembrane region" description="Helical" evidence="12">
    <location>
        <begin position="1614"/>
        <end position="1645"/>
    </location>
</feature>
<evidence type="ECO:0000256" key="8">
    <source>
        <dbReference type="ARBA" id="ARBA00023136"/>
    </source>
</evidence>
<evidence type="ECO:0000313" key="15">
    <source>
        <dbReference type="Proteomes" id="UP000095728"/>
    </source>
</evidence>
<dbReference type="InterPro" id="IPR003440">
    <property type="entry name" value="Glyco_trans_48_dom"/>
</dbReference>
<feature type="domain" description="1,3-beta-glucan synthase component FKS1-like" evidence="13">
    <location>
        <begin position="279"/>
        <end position="410"/>
    </location>
</feature>
<dbReference type="EC" id="2.4.1.34" evidence="3"/>
<dbReference type="PANTHER" id="PTHR12741:SF15">
    <property type="entry name" value="1,3-BETA-GLUCAN SYNTHASE COMPONENT FKS3"/>
    <property type="match status" value="1"/>
</dbReference>
<feature type="transmembrane region" description="Helical" evidence="12">
    <location>
        <begin position="563"/>
        <end position="588"/>
    </location>
</feature>
<dbReference type="GO" id="GO:0051278">
    <property type="term" value="P:fungal-type cell wall polysaccharide biosynthetic process"/>
    <property type="evidence" value="ECO:0007669"/>
    <property type="project" value="TreeGrafter"/>
</dbReference>
<proteinExistence type="inferred from homology"/>
<keyword evidence="6 12" id="KW-0812">Transmembrane</keyword>
<evidence type="ECO:0000256" key="10">
    <source>
        <dbReference type="ARBA" id="ARBA00047777"/>
    </source>
</evidence>
<feature type="transmembrane region" description="Helical" evidence="12">
    <location>
        <begin position="1574"/>
        <end position="1594"/>
    </location>
</feature>
<feature type="transmembrane region" description="Helical" evidence="12">
    <location>
        <begin position="531"/>
        <end position="551"/>
    </location>
</feature>
<keyword evidence="8 12" id="KW-0472">Membrane</keyword>
<evidence type="ECO:0000256" key="9">
    <source>
        <dbReference type="ARBA" id="ARBA00031935"/>
    </source>
</evidence>
<dbReference type="GO" id="GO:0003843">
    <property type="term" value="F:1,3-beta-D-glucan synthase activity"/>
    <property type="evidence" value="ECO:0007669"/>
    <property type="project" value="UniProtKB-EC"/>
</dbReference>
<dbReference type="Pfam" id="PF14288">
    <property type="entry name" value="FKS1_dom1"/>
    <property type="match status" value="1"/>
</dbReference>
<comment type="catalytic activity">
    <reaction evidence="10">
        <text>[(1-&gt;3)-beta-D-glucosyl](n) + UDP-alpha-D-glucose = [(1-&gt;3)-beta-D-glucosyl](n+1) + UDP + H(+)</text>
        <dbReference type="Rhea" id="RHEA:21476"/>
        <dbReference type="Rhea" id="RHEA-COMP:11146"/>
        <dbReference type="Rhea" id="RHEA-COMP:14303"/>
        <dbReference type="ChEBI" id="CHEBI:15378"/>
        <dbReference type="ChEBI" id="CHEBI:37671"/>
        <dbReference type="ChEBI" id="CHEBI:58223"/>
        <dbReference type="ChEBI" id="CHEBI:58885"/>
        <dbReference type="EC" id="2.4.1.34"/>
    </reaction>
</comment>
<dbReference type="EMBL" id="LPNM01000006">
    <property type="protein sequence ID" value="OEJ86332.1"/>
    <property type="molecule type" value="Genomic_DNA"/>
</dbReference>
<feature type="transmembrane region" description="Helical" evidence="12">
    <location>
        <begin position="620"/>
        <end position="641"/>
    </location>
</feature>
<gene>
    <name evidence="14" type="ORF">AWRI3579_g1004</name>
</gene>
<feature type="region of interest" description="Disordered" evidence="11">
    <location>
        <begin position="232"/>
        <end position="257"/>
    </location>
</feature>
<accession>A0A1E5RHE9</accession>
<dbReference type="FunCoup" id="A0A1E5RHE9">
    <property type="interactions" value="139"/>
</dbReference>
<evidence type="ECO:0000256" key="2">
    <source>
        <dbReference type="ARBA" id="ARBA00009040"/>
    </source>
</evidence>
<keyword evidence="15" id="KW-1185">Reference proteome</keyword>
<dbReference type="Proteomes" id="UP000095728">
    <property type="component" value="Unassembled WGS sequence"/>
</dbReference>
<keyword evidence="4" id="KW-0328">Glycosyltransferase</keyword>
<evidence type="ECO:0000256" key="4">
    <source>
        <dbReference type="ARBA" id="ARBA00022676"/>
    </source>
</evidence>
<dbReference type="Pfam" id="PF02364">
    <property type="entry name" value="Glucan_synthase"/>
    <property type="match status" value="1"/>
</dbReference>
<feature type="transmembrane region" description="Helical" evidence="12">
    <location>
        <begin position="1652"/>
        <end position="1674"/>
    </location>
</feature>
<keyword evidence="5" id="KW-0808">Transferase</keyword>
<dbReference type="OrthoDB" id="1880850at2759"/>
<evidence type="ECO:0000259" key="13">
    <source>
        <dbReference type="SMART" id="SM01205"/>
    </source>
</evidence>
<evidence type="ECO:0000313" key="14">
    <source>
        <dbReference type="EMBL" id="OEJ86332.1"/>
    </source>
</evidence>
<feature type="transmembrane region" description="Helical" evidence="12">
    <location>
        <begin position="444"/>
        <end position="466"/>
    </location>
</feature>
<dbReference type="SMART" id="SM01205">
    <property type="entry name" value="FKS1_dom1"/>
    <property type="match status" value="1"/>
</dbReference>
<comment type="similarity">
    <text evidence="2">Belongs to the glycosyltransferase 48 family.</text>
</comment>
<feature type="region of interest" description="Disordered" evidence="11">
    <location>
        <begin position="1865"/>
        <end position="1885"/>
    </location>
</feature>
<name>A0A1E5RHE9_9ASCO</name>
<evidence type="ECO:0000256" key="3">
    <source>
        <dbReference type="ARBA" id="ARBA00012589"/>
    </source>
</evidence>
<evidence type="ECO:0000256" key="6">
    <source>
        <dbReference type="ARBA" id="ARBA00022692"/>
    </source>
</evidence>
<evidence type="ECO:0000256" key="12">
    <source>
        <dbReference type="SAM" id="Phobius"/>
    </source>
</evidence>
<feature type="transmembrane region" description="Helical" evidence="12">
    <location>
        <begin position="1813"/>
        <end position="1833"/>
    </location>
</feature>
<dbReference type="GO" id="GO:0005886">
    <property type="term" value="C:plasma membrane"/>
    <property type="evidence" value="ECO:0007669"/>
    <property type="project" value="TreeGrafter"/>
</dbReference>
<evidence type="ECO:0000256" key="7">
    <source>
        <dbReference type="ARBA" id="ARBA00022989"/>
    </source>
</evidence>
<comment type="subcellular location">
    <subcellularLocation>
        <location evidence="1">Membrane</location>
        <topology evidence="1">Multi-pass membrane protein</topology>
    </subcellularLocation>
</comment>
<dbReference type="InParanoid" id="A0A1E5RHE9"/>
<dbReference type="InterPro" id="IPR026899">
    <property type="entry name" value="FKS1-like_dom1"/>
</dbReference>
<dbReference type="PANTHER" id="PTHR12741">
    <property type="entry name" value="LYST-INTERACTING PROTEIN LIP5 DOPAMINE RESPONSIVE PROTEIN DRG-1"/>
    <property type="match status" value="1"/>
</dbReference>
<protein>
    <recommendedName>
        <fullName evidence="3">1,3-beta-glucan synthase</fullName>
        <ecNumber evidence="3">2.4.1.34</ecNumber>
    </recommendedName>
    <alternativeName>
        <fullName evidence="9">1,3-beta-D-glucan-UDP glucosyltransferase</fullName>
    </alternativeName>
</protein>
<feature type="transmembrane region" description="Helical" evidence="12">
    <location>
        <begin position="1364"/>
        <end position="1388"/>
    </location>
</feature>
<keyword evidence="7 12" id="KW-1133">Transmembrane helix</keyword>
<dbReference type="GO" id="GO:0000148">
    <property type="term" value="C:1,3-beta-D-glucan synthase complex"/>
    <property type="evidence" value="ECO:0007669"/>
    <property type="project" value="InterPro"/>
</dbReference>
<dbReference type="InterPro" id="IPR056261">
    <property type="entry name" value="FKS1-like_dom2"/>
</dbReference>
<dbReference type="STRING" id="56408.A0A1E5RHE9"/>
<dbReference type="GO" id="GO:0006075">
    <property type="term" value="P:(1-&gt;3)-beta-D-glucan biosynthetic process"/>
    <property type="evidence" value="ECO:0007669"/>
    <property type="project" value="InterPro"/>
</dbReference>
<evidence type="ECO:0000256" key="11">
    <source>
        <dbReference type="SAM" id="MobiDB-lite"/>
    </source>
</evidence>
<evidence type="ECO:0000256" key="5">
    <source>
        <dbReference type="ARBA" id="ARBA00022679"/>
    </source>
</evidence>
<comment type="caution">
    <text evidence="14">The sequence shown here is derived from an EMBL/GenBank/DDBJ whole genome shotgun (WGS) entry which is preliminary data.</text>
</comment>
<reference evidence="15" key="1">
    <citation type="journal article" date="2016" name="Genome Announc.">
        <title>Genome sequences of three species of Hanseniaspora isolated from spontaneous wine fermentations.</title>
        <authorList>
            <person name="Sternes P.R."/>
            <person name="Lee D."/>
            <person name="Kutyna D.R."/>
            <person name="Borneman A.R."/>
        </authorList>
    </citation>
    <scope>NUCLEOTIDE SEQUENCE [LARGE SCALE GENOMIC DNA]</scope>
    <source>
        <strain evidence="15">AWRI3579</strain>
    </source>
</reference>
<dbReference type="Pfam" id="PF23605">
    <property type="entry name" value="FKS1_dom2"/>
    <property type="match status" value="1"/>
</dbReference>
<feature type="transmembrane region" description="Helical" evidence="12">
    <location>
        <begin position="486"/>
        <end position="511"/>
    </location>
</feature>
<evidence type="ECO:0000256" key="1">
    <source>
        <dbReference type="ARBA" id="ARBA00004141"/>
    </source>
</evidence>
<organism evidence="14 15">
    <name type="scientific">Hanseniaspora osmophila</name>
    <dbReference type="NCBI Taxonomy" id="56408"/>
    <lineage>
        <taxon>Eukaryota</taxon>
        <taxon>Fungi</taxon>
        <taxon>Dikarya</taxon>
        <taxon>Ascomycota</taxon>
        <taxon>Saccharomycotina</taxon>
        <taxon>Saccharomycetes</taxon>
        <taxon>Saccharomycodales</taxon>
        <taxon>Saccharomycodaceae</taxon>
        <taxon>Hanseniaspora</taxon>
    </lineage>
</organism>
<sequence length="1885" mass="218469">MEEDKMDGKIQNDCVLNNSNVDGFELYNEYNEYSDDDGGGGGSSNIDAAGGNNIDAGGGSNIDVAGNCATGNNKNKWESLKKEYASWSSITDGDDEDAINNNNDCNTNNNDFEVPVSFEQLYTTFQELTDKFGFQKDNMENMYHHFLTQLDSRASRMSCSMALMSLHSNYIGGEQANYKKWFFSCQLDLDEEYGFNNIKLHGSSMKRNLEFAKKNGVNLKKNLKIMGKNGGKKKYELDQYPSNNNNPINKKNKPDKNKLNTLQNANYKWKLKMKSLSPLQMARQIALYLLCWGEANNIRFAPECLCFIFKCCLDYDEYKETHTKHNNFESKSDENNLKVKTEHDEYTYLNNVITPIYSFLKDQRYEKFENQQQQKLIKNSKDHKNVIGYDDINQLFWYPEGIEQIVLQNGERLVDKPFNQRYLFFQEIQWEKVFYKTYREKRSWMHCCINFNRIWIIHFTSFWYFTSFNSPTLYTKNYNQQLNNGPILQVRLTVISFAGSIACIVQLLATLMEFSFVPREWPGAQYLWKRFLGLSFLLLVNFAPTIYILGWHDLDEISKICQILAIVQFCISLLTSVFFSIRPLGGLFKSYLKRGKHRRRYVSSQTFTASFPQLTGRPKYFSCGLWFSVFLCKFIESYFFLTLSLRDPIRVLSILDMSRCKGDALIPVKWVCHLQPKVTLFLMIFTDLMLFFLDTYLWYIICNCFFSIGLSFSLGTSILTPWKNIYSRLPKRIFSKLIATNQSKMQSQPVMLVSQIWNAIIISLFREHLLDISHVNKLVYQKVQYFEVENHNKVSLKSPSFFVAEDDSTFKSTEYFVKNSEAQRRLSFFAQSLSTPINEPIPVEWMPTFTVLVPHYSEKILLTLTEVIKQKDPNTKLTLLEYLKNLYPHEWECYVKDTKILAYAFGYLDKPQTHTEKTKNSETENNNFIQNNIDDLPFYSVGFNTSNEEFILRTCIWASLRCQTLYRTVSGFQNYSRAIKLLYRVETPWIMQTHGDDLQALDLELEKMANRKFKMIVAMQRYAKFSEEELKATEFMLKAYPHMKISYLEEVENKKTHQTEYFSCLIDGFCVKLNKSGKRKPLYRIKLSGNPILGDGKSDNQNHSIVFYRGEYIQVIDANQDNYYEECLKIRSLLSEFEELDMDNVLPYIPEFENKNEKAPVAIVGAREYIFSENIGVLGDIAAGKEQTFGTLFARTLAEIGGKLHYGHPDFLNAIFMTTRGGISKSQKGLHLNEDIYAGITAVCRGGRIKHSDYYQCGKGRDLGFGSILNFTSKIGAGMGEQLLSREYYYLGTQLPLDRFLSFFYAHPGFHLNNLFISLSVQLFFVLLLNVGAMNHELVKCFYNKDAPITDWEQPLGCYNMKPVLNWVTIFVLSIFIVFFIAFCPLLIQEILERGIWKSFSRFFHHLSSFAPIFEVFVCQIYSNALISDMSFGSAKYISTGRGFAISRIAFPELYSKFTTCSIYTGAKIFLMLLFAIISMWQPALLWFVITLFSLTSAPFFFNPHQFSFKEFFIDYKKLLQWFSDGNSKFVENSWSNYTKLMRARYCGFKKKVIGDVSERQPFESTVVGKSDMVLTEIVAPFFVCFFSLSAYLFVNSQTGVLNAEPTMISVRLILVTMLPILLNLLVLVILFCLSICVGPVLNLVLPQFNTVVACICHFSSVFSYLLTFNLIFILEGFNVTRSLTLMITAINVQQFLFRVCTLFFMTKEFKNCNSNIAWWSGKWFTTRLGWAVIGQPVREFIVKVMESSYFAADFILSHALLFLQTPLVFTPFIDTFHSMVLYWLTPKQVVFKKVSFNKKVNRQRNQTCRRYLVLYFVNTTLLLSFFSMPLVMNKMGFQHEVLLFAENLNNIGALEVSKLFQPNKQENNDTGTAFPLNRSKNNTS</sequence>
<feature type="transmembrane region" description="Helical" evidence="12">
    <location>
        <begin position="1315"/>
        <end position="1334"/>
    </location>
</feature>